<dbReference type="CDD" id="cd10440">
    <property type="entry name" value="GIY-YIG_COG3680"/>
    <property type="match status" value="1"/>
</dbReference>
<proteinExistence type="predicted"/>
<evidence type="ECO:0000259" key="1">
    <source>
        <dbReference type="PROSITE" id="PS50164"/>
    </source>
</evidence>
<comment type="caution">
    <text evidence="2">The sequence shown here is derived from an EMBL/GenBank/DDBJ whole genome shotgun (WGS) entry which is preliminary data.</text>
</comment>
<dbReference type="InterPro" id="IPR000305">
    <property type="entry name" value="GIY-YIG_endonuc"/>
</dbReference>
<sequence length="256" mass="29354">MTEEFFPYEVAEQLQAYVYRLIDPRNGETFYVGKGRGDRVFRHALDASAEIESETDIMSSKLDRIREIQASNLEVDYVIHRHGMDDKTAFQVEAALIDAYPSLHNAVRGHHASIFGLATVKEILQRYNLPPMILDSGHRLLAITINKLRGRREEKVIFDLVRYCWPLSRKRAETVDYVLALDRGVVVGVFKPLRWSPAYAAEFSDISGLVDEPHRLAFQGERAAQEIWDFYVGQDGKRARPNDLPPARQACRYINC</sequence>
<reference evidence="2 3" key="1">
    <citation type="submission" date="2022-12" db="EMBL/GenBank/DDBJ databases">
        <authorList>
            <person name="Muema E."/>
        </authorList>
    </citation>
    <scope>NUCLEOTIDE SEQUENCE [LARGE SCALE GENOMIC DNA]</scope>
    <source>
        <strain evidence="3">1326</strain>
    </source>
</reference>
<protein>
    <recommendedName>
        <fullName evidence="1">GIY-YIG domain-containing protein</fullName>
    </recommendedName>
</protein>
<keyword evidence="3" id="KW-1185">Reference proteome</keyword>
<dbReference type="PROSITE" id="PS50164">
    <property type="entry name" value="GIY_YIG"/>
    <property type="match status" value="1"/>
</dbReference>
<organism evidence="2 3">
    <name type="scientific">Mesorhizobium salmacidum</name>
    <dbReference type="NCBI Taxonomy" id="3015171"/>
    <lineage>
        <taxon>Bacteria</taxon>
        <taxon>Pseudomonadati</taxon>
        <taxon>Pseudomonadota</taxon>
        <taxon>Alphaproteobacteria</taxon>
        <taxon>Hyphomicrobiales</taxon>
        <taxon>Phyllobacteriaceae</taxon>
        <taxon>Mesorhizobium</taxon>
    </lineage>
</organism>
<dbReference type="Proteomes" id="UP001387293">
    <property type="component" value="Unassembled WGS sequence"/>
</dbReference>
<accession>A0ABU8KRB1</accession>
<evidence type="ECO:0000313" key="2">
    <source>
        <dbReference type="EMBL" id="MEI9407651.1"/>
    </source>
</evidence>
<dbReference type="RefSeq" id="WP_337104858.1">
    <property type="nucleotide sequence ID" value="NZ_JAPYKS010000001.1"/>
</dbReference>
<name>A0ABU8KRB1_9HYPH</name>
<dbReference type="EMBL" id="JAPYKS010000001">
    <property type="protein sequence ID" value="MEI9407651.1"/>
    <property type="molecule type" value="Genomic_DNA"/>
</dbReference>
<dbReference type="Pfam" id="PF22945">
    <property type="entry name" value="LEM-3_GIY-YIG"/>
    <property type="match status" value="1"/>
</dbReference>
<evidence type="ECO:0000313" key="3">
    <source>
        <dbReference type="Proteomes" id="UP001387293"/>
    </source>
</evidence>
<feature type="domain" description="GIY-YIG" evidence="1">
    <location>
        <begin position="14"/>
        <end position="106"/>
    </location>
</feature>
<gene>
    <name evidence="2" type="ORF">O7A60_02510</name>
</gene>